<dbReference type="InterPro" id="IPR024951">
    <property type="entry name" value="Sulfurylase_cat_dom"/>
</dbReference>
<dbReference type="Pfam" id="PF01747">
    <property type="entry name" value="ATP-sulfurylase"/>
    <property type="match status" value="1"/>
</dbReference>
<evidence type="ECO:0000256" key="2">
    <source>
        <dbReference type="ARBA" id="ARBA00012391"/>
    </source>
</evidence>
<evidence type="ECO:0000259" key="10">
    <source>
        <dbReference type="Pfam" id="PF01747"/>
    </source>
</evidence>
<dbReference type="Proteomes" id="UP001432202">
    <property type="component" value="Chromosome"/>
</dbReference>
<evidence type="ECO:0000259" key="11">
    <source>
        <dbReference type="Pfam" id="PF14306"/>
    </source>
</evidence>
<dbReference type="EC" id="2.7.7.4" evidence="2"/>
<dbReference type="RefSeq" id="WP_338598696.1">
    <property type="nucleotide sequence ID" value="NZ_CP146016.1"/>
</dbReference>
<feature type="domain" description="ATP-sulfurylase PUA-like" evidence="11">
    <location>
        <begin position="15"/>
        <end position="151"/>
    </location>
</feature>
<accession>A0AAX4KZA1</accession>
<keyword evidence="5" id="KW-0547">Nucleotide-binding</keyword>
<evidence type="ECO:0000256" key="3">
    <source>
        <dbReference type="ARBA" id="ARBA00022679"/>
    </source>
</evidence>
<feature type="domain" description="Sulphate adenylyltransferase catalytic" evidence="10">
    <location>
        <begin position="161"/>
        <end position="381"/>
    </location>
</feature>
<evidence type="ECO:0000256" key="4">
    <source>
        <dbReference type="ARBA" id="ARBA00022695"/>
    </source>
</evidence>
<dbReference type="Gene3D" id="3.10.400.10">
    <property type="entry name" value="Sulfate adenylyltransferase"/>
    <property type="match status" value="1"/>
</dbReference>
<dbReference type="InterPro" id="IPR025980">
    <property type="entry name" value="ATP-Sase_PUA-like_dom"/>
</dbReference>
<dbReference type="GeneID" id="89336773"/>
<evidence type="ECO:0000256" key="9">
    <source>
        <dbReference type="ARBA" id="ARBA00041598"/>
    </source>
</evidence>
<keyword evidence="13" id="KW-1185">Reference proteome</keyword>
<evidence type="ECO:0000313" key="13">
    <source>
        <dbReference type="Proteomes" id="UP001432202"/>
    </source>
</evidence>
<dbReference type="EMBL" id="CP146016">
    <property type="protein sequence ID" value="WWQ59503.1"/>
    <property type="molecule type" value="Genomic_DNA"/>
</dbReference>
<comment type="similarity">
    <text evidence="8">Belongs to the sulfate adenylyltransferase family.</text>
</comment>
<protein>
    <recommendedName>
        <fullName evidence="2">sulfate adenylyltransferase</fullName>
        <ecNumber evidence="2">2.7.7.4</ecNumber>
    </recommendedName>
    <alternativeName>
        <fullName evidence="9">ATP-sulfurylase</fullName>
    </alternativeName>
    <alternativeName>
        <fullName evidence="7">Sulfate adenylate transferase</fullName>
    </alternativeName>
</protein>
<dbReference type="InterPro" id="IPR015947">
    <property type="entry name" value="PUA-like_sf"/>
</dbReference>
<evidence type="ECO:0000256" key="7">
    <source>
        <dbReference type="ARBA" id="ARBA00031812"/>
    </source>
</evidence>
<dbReference type="InterPro" id="IPR002650">
    <property type="entry name" value="Sulphate_adenylyltransferase"/>
</dbReference>
<dbReference type="GO" id="GO:0005524">
    <property type="term" value="F:ATP binding"/>
    <property type="evidence" value="ECO:0007669"/>
    <property type="project" value="UniProtKB-KW"/>
</dbReference>
<dbReference type="GO" id="GO:0000103">
    <property type="term" value="P:sulfate assimilation"/>
    <property type="evidence" value="ECO:0007669"/>
    <property type="project" value="InterPro"/>
</dbReference>
<name>A0AAX4KZA1_9CREN</name>
<dbReference type="PANTHER" id="PTHR43509">
    <property type="match status" value="1"/>
</dbReference>
<gene>
    <name evidence="12" type="primary">sat</name>
    <name evidence="12" type="ORF">V6M85_08350</name>
</gene>
<dbReference type="NCBIfam" id="TIGR00339">
    <property type="entry name" value="sopT"/>
    <property type="match status" value="1"/>
</dbReference>
<proteinExistence type="inferred from homology"/>
<evidence type="ECO:0000256" key="6">
    <source>
        <dbReference type="ARBA" id="ARBA00022840"/>
    </source>
</evidence>
<dbReference type="Pfam" id="PF14306">
    <property type="entry name" value="PUA_2"/>
    <property type="match status" value="1"/>
</dbReference>
<organism evidence="12 13">
    <name type="scientific">Sulfolobus tengchongensis</name>
    <dbReference type="NCBI Taxonomy" id="207809"/>
    <lineage>
        <taxon>Archaea</taxon>
        <taxon>Thermoproteota</taxon>
        <taxon>Thermoprotei</taxon>
        <taxon>Sulfolobales</taxon>
        <taxon>Sulfolobaceae</taxon>
        <taxon>Sulfolobus</taxon>
    </lineage>
</organism>
<sequence>MNLLGHGRVEIIERVKEFKEFRELQKIEVKRQLAHEIISIAYGFLSPLKGFMTYNEVDSVVNEMRLPNDILWPIPIVFDLAHKIDVKEGDIIGITYLGKPLAVMEIKEIFTYDKVKIAEKVYKTKDIKHPGVKRTLNYADRFLAGDIWLVNKLRFNIPYSDFWLTPRMHREVFEKKGWKKIVAFQTRNVPHTGHEYLMKYAWFAANENEKVDEPRTGILVNVVIGEKRVGDYIDEAILLTHDALSRYGYISKKVHLLSFTLWDMRYAGPREAVLHAIIRSNLGCTHHVFGRDHAGVGNYYSPYEAHKIFDNIDEKDLLIKPIFLRENYYCPKCGSIENEILCDHKDEKQEFSGSLLRSVILDEVKPTKMVMRPEVYDVLMKTAKEYGFGSPFVTEEYLEKRQKIFELGEERI</sequence>
<keyword evidence="4 12" id="KW-0548">Nucleotidyltransferase</keyword>
<dbReference type="Gene3D" id="3.40.50.620">
    <property type="entry name" value="HUPs"/>
    <property type="match status" value="1"/>
</dbReference>
<dbReference type="GO" id="GO:0004781">
    <property type="term" value="F:sulfate adenylyltransferase (ATP) activity"/>
    <property type="evidence" value="ECO:0007669"/>
    <property type="project" value="UniProtKB-EC"/>
</dbReference>
<keyword evidence="3 12" id="KW-0808">Transferase</keyword>
<dbReference type="SUPFAM" id="SSF88697">
    <property type="entry name" value="PUA domain-like"/>
    <property type="match status" value="1"/>
</dbReference>
<evidence type="ECO:0000313" key="12">
    <source>
        <dbReference type="EMBL" id="WWQ59503.1"/>
    </source>
</evidence>
<dbReference type="NCBIfam" id="NF003166">
    <property type="entry name" value="PRK04149.1"/>
    <property type="match status" value="1"/>
</dbReference>
<evidence type="ECO:0000256" key="5">
    <source>
        <dbReference type="ARBA" id="ARBA00022741"/>
    </source>
</evidence>
<comment type="pathway">
    <text evidence="1">Sulfur metabolism; hydrogen sulfide biosynthesis; sulfite from sulfate: step 1/3.</text>
</comment>
<dbReference type="PANTHER" id="PTHR43509:SF1">
    <property type="entry name" value="SULFATE ADENYLYLTRANSFERASE"/>
    <property type="match status" value="1"/>
</dbReference>
<keyword evidence="6" id="KW-0067">ATP-binding</keyword>
<dbReference type="CDD" id="cd00517">
    <property type="entry name" value="ATPS"/>
    <property type="match status" value="1"/>
</dbReference>
<evidence type="ECO:0000256" key="1">
    <source>
        <dbReference type="ARBA" id="ARBA00005048"/>
    </source>
</evidence>
<dbReference type="SUPFAM" id="SSF52374">
    <property type="entry name" value="Nucleotidylyl transferase"/>
    <property type="match status" value="1"/>
</dbReference>
<dbReference type="InterPro" id="IPR014729">
    <property type="entry name" value="Rossmann-like_a/b/a_fold"/>
</dbReference>
<dbReference type="AlphaFoldDB" id="A0AAX4KZA1"/>
<reference evidence="12 13" key="1">
    <citation type="submission" date="2024-02" db="EMBL/GenBank/DDBJ databases">
        <title>STSV induces naive adaptation in Sulfolobus.</title>
        <authorList>
            <person name="Xiang X."/>
            <person name="Song M."/>
        </authorList>
    </citation>
    <scope>NUCLEOTIDE SEQUENCE [LARGE SCALE GENOMIC DNA]</scope>
    <source>
        <strain evidence="12 13">RT2</strain>
    </source>
</reference>
<evidence type="ECO:0000256" key="8">
    <source>
        <dbReference type="ARBA" id="ARBA00037980"/>
    </source>
</evidence>